<feature type="region of interest" description="Disordered" evidence="1">
    <location>
        <begin position="57"/>
        <end position="83"/>
    </location>
</feature>
<evidence type="ECO:0000313" key="3">
    <source>
        <dbReference type="Proteomes" id="UP000321746"/>
    </source>
</evidence>
<name>A0A511XPG2_9PROT</name>
<dbReference type="AlphaFoldDB" id="A0A511XPG2"/>
<dbReference type="Proteomes" id="UP000321746">
    <property type="component" value="Unassembled WGS sequence"/>
</dbReference>
<feature type="compositionally biased region" description="Basic and acidic residues" evidence="1">
    <location>
        <begin position="72"/>
        <end position="83"/>
    </location>
</feature>
<sequence>MIRGTLRTLPLLVLPLAGCAQHYHPPVIRYDGAVQATRLPDPPKPVQVVEVPQPLPLPGQLKPLPSARRVHPAPERRPIPPFG</sequence>
<proteinExistence type="predicted"/>
<organism evidence="2 3">
    <name type="scientific">Acetobacter oeni</name>
    <dbReference type="NCBI Taxonomy" id="304077"/>
    <lineage>
        <taxon>Bacteria</taxon>
        <taxon>Pseudomonadati</taxon>
        <taxon>Pseudomonadota</taxon>
        <taxon>Alphaproteobacteria</taxon>
        <taxon>Acetobacterales</taxon>
        <taxon>Acetobacteraceae</taxon>
        <taxon>Acetobacter</taxon>
    </lineage>
</organism>
<keyword evidence="3" id="KW-1185">Reference proteome</keyword>
<reference evidence="2 3" key="1">
    <citation type="submission" date="2019-07" db="EMBL/GenBank/DDBJ databases">
        <title>Whole genome shotgun sequence of Acetobacter oeni NBRC 105207.</title>
        <authorList>
            <person name="Hosoyama A."/>
            <person name="Uohara A."/>
            <person name="Ohji S."/>
            <person name="Ichikawa N."/>
        </authorList>
    </citation>
    <scope>NUCLEOTIDE SEQUENCE [LARGE SCALE GENOMIC DNA]</scope>
    <source>
        <strain evidence="2 3">NBRC 105207</strain>
    </source>
</reference>
<evidence type="ECO:0000256" key="1">
    <source>
        <dbReference type="SAM" id="MobiDB-lite"/>
    </source>
</evidence>
<evidence type="ECO:0000313" key="2">
    <source>
        <dbReference type="EMBL" id="GEN64789.1"/>
    </source>
</evidence>
<comment type="caution">
    <text evidence="2">The sequence shown here is derived from an EMBL/GenBank/DDBJ whole genome shotgun (WGS) entry which is preliminary data.</text>
</comment>
<gene>
    <name evidence="2" type="ORF">AOE01nite_30130</name>
</gene>
<accession>A0A511XPG2</accession>
<protein>
    <submittedName>
        <fullName evidence="2">Uncharacterized protein</fullName>
    </submittedName>
</protein>
<dbReference type="EMBL" id="BJYG01000054">
    <property type="protein sequence ID" value="GEN64789.1"/>
    <property type="molecule type" value="Genomic_DNA"/>
</dbReference>